<dbReference type="GO" id="GO:0019185">
    <property type="term" value="C:snRNA-activating protein complex"/>
    <property type="evidence" value="ECO:0007669"/>
    <property type="project" value="TreeGrafter"/>
</dbReference>
<feature type="compositionally biased region" description="Low complexity" evidence="6">
    <location>
        <begin position="1065"/>
        <end position="1076"/>
    </location>
</feature>
<dbReference type="SUPFAM" id="SSF46689">
    <property type="entry name" value="Homeodomain-like"/>
    <property type="match status" value="2"/>
</dbReference>
<keyword evidence="1" id="KW-0805">Transcription regulation</keyword>
<feature type="region of interest" description="Disordered" evidence="6">
    <location>
        <begin position="34"/>
        <end position="53"/>
    </location>
</feature>
<feature type="coiled-coil region" evidence="5">
    <location>
        <begin position="198"/>
        <end position="278"/>
    </location>
</feature>
<feature type="region of interest" description="Disordered" evidence="6">
    <location>
        <begin position="710"/>
        <end position="746"/>
    </location>
</feature>
<proteinExistence type="predicted"/>
<feature type="domain" description="HTH myb-type" evidence="9">
    <location>
        <begin position="549"/>
        <end position="585"/>
    </location>
</feature>
<evidence type="ECO:0000256" key="2">
    <source>
        <dbReference type="ARBA" id="ARBA00023125"/>
    </source>
</evidence>
<evidence type="ECO:0000256" key="6">
    <source>
        <dbReference type="SAM" id="MobiDB-lite"/>
    </source>
</evidence>
<dbReference type="Proteomes" id="UP000886611">
    <property type="component" value="Unassembled WGS sequence"/>
</dbReference>
<feature type="region of interest" description="Disordered" evidence="6">
    <location>
        <begin position="1"/>
        <end position="24"/>
    </location>
</feature>
<dbReference type="Gene3D" id="1.10.10.60">
    <property type="entry name" value="Homeodomain-like"/>
    <property type="match status" value="2"/>
</dbReference>
<feature type="non-terminal residue" evidence="10">
    <location>
        <position position="1"/>
    </location>
</feature>
<feature type="compositionally biased region" description="Acidic residues" evidence="6">
    <location>
        <begin position="98"/>
        <end position="111"/>
    </location>
</feature>
<evidence type="ECO:0000313" key="10">
    <source>
        <dbReference type="EMBL" id="KAG2469792.1"/>
    </source>
</evidence>
<dbReference type="PANTHER" id="PTHR46621">
    <property type="entry name" value="SNRNA-ACTIVATING PROTEIN COMPLEX SUBUNIT 4"/>
    <property type="match status" value="1"/>
</dbReference>
<keyword evidence="4" id="KW-0539">Nucleus</keyword>
<feature type="compositionally biased region" description="Basic and acidic residues" evidence="6">
    <location>
        <begin position="1465"/>
        <end position="1477"/>
    </location>
</feature>
<keyword evidence="11" id="KW-1185">Reference proteome</keyword>
<dbReference type="GO" id="GO:0001006">
    <property type="term" value="F:RNA polymerase III type 3 promoter sequence-specific DNA binding"/>
    <property type="evidence" value="ECO:0007669"/>
    <property type="project" value="TreeGrafter"/>
</dbReference>
<dbReference type="PROSITE" id="PS50090">
    <property type="entry name" value="MYB_LIKE"/>
    <property type="match status" value="2"/>
</dbReference>
<dbReference type="InterPro" id="IPR051575">
    <property type="entry name" value="Myb-like_DNA-bd"/>
</dbReference>
<feature type="region of interest" description="Disordered" evidence="6">
    <location>
        <begin position="893"/>
        <end position="1003"/>
    </location>
</feature>
<protein>
    <submittedName>
        <fullName evidence="10">SDCG3 protein</fullName>
    </submittedName>
</protein>
<dbReference type="CDD" id="cd00167">
    <property type="entry name" value="SANT"/>
    <property type="match status" value="2"/>
</dbReference>
<dbReference type="InterPro" id="IPR009057">
    <property type="entry name" value="Homeodomain-like_sf"/>
</dbReference>
<evidence type="ECO:0000259" key="7">
    <source>
        <dbReference type="PROSITE" id="PS50090"/>
    </source>
</evidence>
<dbReference type="InterPro" id="IPR017884">
    <property type="entry name" value="SANT_dom"/>
</dbReference>
<organism evidence="10 11">
    <name type="scientific">Polypterus senegalus</name>
    <name type="common">Senegal bichir</name>
    <dbReference type="NCBI Taxonomy" id="55291"/>
    <lineage>
        <taxon>Eukaryota</taxon>
        <taxon>Metazoa</taxon>
        <taxon>Chordata</taxon>
        <taxon>Craniata</taxon>
        <taxon>Vertebrata</taxon>
        <taxon>Euteleostomi</taxon>
        <taxon>Actinopterygii</taxon>
        <taxon>Polypteriformes</taxon>
        <taxon>Polypteridae</taxon>
        <taxon>Polypterus</taxon>
    </lineage>
</organism>
<dbReference type="GO" id="GO:0042796">
    <property type="term" value="P:snRNA transcription by RNA polymerase III"/>
    <property type="evidence" value="ECO:0007669"/>
    <property type="project" value="TreeGrafter"/>
</dbReference>
<keyword evidence="5" id="KW-0175">Coiled coil</keyword>
<feature type="region of interest" description="Disordered" evidence="6">
    <location>
        <begin position="348"/>
        <end position="381"/>
    </location>
</feature>
<evidence type="ECO:0000259" key="9">
    <source>
        <dbReference type="PROSITE" id="PS51294"/>
    </source>
</evidence>
<reference evidence="10 11" key="1">
    <citation type="journal article" date="2021" name="Cell">
        <title>Tracing the genetic footprints of vertebrate landing in non-teleost ray-finned fishes.</title>
        <authorList>
            <person name="Bi X."/>
            <person name="Wang K."/>
            <person name="Yang L."/>
            <person name="Pan H."/>
            <person name="Jiang H."/>
            <person name="Wei Q."/>
            <person name="Fang M."/>
            <person name="Yu H."/>
            <person name="Zhu C."/>
            <person name="Cai Y."/>
            <person name="He Y."/>
            <person name="Gan X."/>
            <person name="Zeng H."/>
            <person name="Yu D."/>
            <person name="Zhu Y."/>
            <person name="Jiang H."/>
            <person name="Qiu Q."/>
            <person name="Yang H."/>
            <person name="Zhang Y.E."/>
            <person name="Wang W."/>
            <person name="Zhu M."/>
            <person name="He S."/>
            <person name="Zhang G."/>
        </authorList>
    </citation>
    <scope>NUCLEOTIDE SEQUENCE [LARGE SCALE GENOMIC DNA]</scope>
    <source>
        <strain evidence="10">Bchr_013</strain>
    </source>
</reference>
<evidence type="ECO:0000256" key="5">
    <source>
        <dbReference type="SAM" id="Coils"/>
    </source>
</evidence>
<feature type="non-terminal residue" evidence="10">
    <location>
        <position position="1477"/>
    </location>
</feature>
<feature type="compositionally biased region" description="Acidic residues" evidence="6">
    <location>
        <begin position="361"/>
        <end position="373"/>
    </location>
</feature>
<feature type="region of interest" description="Disordered" evidence="6">
    <location>
        <begin position="1057"/>
        <end position="1076"/>
    </location>
</feature>
<evidence type="ECO:0000256" key="4">
    <source>
        <dbReference type="ARBA" id="ARBA00023242"/>
    </source>
</evidence>
<dbReference type="Pfam" id="PF00249">
    <property type="entry name" value="Myb_DNA-binding"/>
    <property type="match status" value="2"/>
</dbReference>
<feature type="domain" description="Myb-like" evidence="7">
    <location>
        <begin position="549"/>
        <end position="622"/>
    </location>
</feature>
<feature type="compositionally biased region" description="Polar residues" evidence="6">
    <location>
        <begin position="991"/>
        <end position="1003"/>
    </location>
</feature>
<dbReference type="InterPro" id="IPR001005">
    <property type="entry name" value="SANT/Myb"/>
</dbReference>
<dbReference type="PANTHER" id="PTHR46621:SF1">
    <property type="entry name" value="SNRNA-ACTIVATING PROTEIN COMPLEX SUBUNIT 4"/>
    <property type="match status" value="1"/>
</dbReference>
<evidence type="ECO:0000256" key="3">
    <source>
        <dbReference type="ARBA" id="ARBA00023163"/>
    </source>
</evidence>
<evidence type="ECO:0000259" key="8">
    <source>
        <dbReference type="PROSITE" id="PS51293"/>
    </source>
</evidence>
<dbReference type="GO" id="GO:0042795">
    <property type="term" value="P:snRNA transcription by RNA polymerase II"/>
    <property type="evidence" value="ECO:0007669"/>
    <property type="project" value="TreeGrafter"/>
</dbReference>
<feature type="compositionally biased region" description="Polar residues" evidence="6">
    <location>
        <begin position="718"/>
        <end position="740"/>
    </location>
</feature>
<comment type="caution">
    <text evidence="10">The sequence shown here is derived from an EMBL/GenBank/DDBJ whole genome shotgun (WGS) entry which is preliminary data.</text>
</comment>
<keyword evidence="3" id="KW-0804">Transcription</keyword>
<feature type="region of interest" description="Disordered" evidence="6">
    <location>
        <begin position="89"/>
        <end position="115"/>
    </location>
</feature>
<feature type="compositionally biased region" description="Basic and acidic residues" evidence="6">
    <location>
        <begin position="939"/>
        <end position="968"/>
    </location>
</feature>
<dbReference type="InterPro" id="IPR017930">
    <property type="entry name" value="Myb_dom"/>
</dbReference>
<keyword evidence="2" id="KW-0238">DNA-binding</keyword>
<dbReference type="GO" id="GO:0000978">
    <property type="term" value="F:RNA polymerase II cis-regulatory region sequence-specific DNA binding"/>
    <property type="evidence" value="ECO:0007669"/>
    <property type="project" value="TreeGrafter"/>
</dbReference>
<feature type="domain" description="Myb-like" evidence="7">
    <location>
        <begin position="623"/>
        <end position="674"/>
    </location>
</feature>
<dbReference type="EMBL" id="JAATIS010000147">
    <property type="protein sequence ID" value="KAG2469792.1"/>
    <property type="molecule type" value="Genomic_DNA"/>
</dbReference>
<name>A0A8X7XKM8_POLSE</name>
<sequence>MSASKAKTLLFEDDEPTKEPDEINPFSFKEFIRSKNQPPTARLHAEKRKSSALPKKAFSSALLLDECTVNPKGSDHCRNYQEPFFSDLIKLPSTQGEGNEDDEDECDEDDDWRGSYQPSAFEEAHNFELSAVSLNTSSDSFSSPSPGCSDVPESYASWLTSSSMVDEASESLNCSNVYGKEEDSMVEGALQPTWNRNGDQLREENEELKRQIKELLHLSKSEQIRVKRLTDELHKRIIKDQRETKALEDMVQSVEQHLQLMTNELQNCKAENERLRAGETVSLNSAKQNALLASEYLSKAAHSAEASIKLARVMLLHHMLKLSLMDAKTLSAKKERIQRQIEHLEKSLGSAAIDPDISSSETDDSDLESDNSSDEAVVPSNLNVEDLSAKKVKIQREIEELERTLGPAASSVDANVIDSNSEDEESDKDVDADGCLQIDMGNDAENDDDLGLPKDSETCLQINLVYQEVIEEKLLELERMLAENKELQNEILSQLSKPTAIVAESSSLPPLRLFVGNFLKPYFKDKITGVFEGVRNPEELKSFWQNYEHPSVNKEKWSEEEIEKLKEIAAKHRSTDWETIASELGLLLKAVAKYGAQDWYKIRLEVPGRNVSQCRDRYMECLSNEVKKGKWSPEEETKLIELTEKYGAGRWSKIAAELQNRTDGQCLRKWCNLTKQKESDEEDDDYTITSIDSWIPVVLRNTRTSSNVRSRCSVTSKVGANSAQPSQDPKSRAQPVSGTDLNDPVPERNIVVKNNWSGHSRFFDTISSAKAVEEKTKSDRRWHSTMVQSHCSTDQSQAKALTGKIQAMESDKNVETGGHKSLAERILLNRFEGNKTVMEKFRKPFLKPTKSDEEVEAGSGSANYKRDFILNQNLMLAVSPWVGNVYMQCSSGLWPNKRTRDVPAQSKLEPQEGEQRKIPASSRVRTVAQLLNERRKKQNTSEKEAAPDNEESRKQSTESDNKEKDSKKMKPQKPQEISSHTLPNPPFTLTKHPSSLVTSQTEQRSNLAQELQIQSVTASSSQISWIMTNQGVMPFIAVQSPCAVPPSGVINLNVPRPGSGPPVGGPAASRSPANPAARAVRPSAATTMAKFPPIFPLGIFAAPPSVPLCAVPGSLPTVVHHLAVDSNTSVTPSTLSPTPFTIKDVKQHNSNPSSNEVPPCYNVVSPHLPKAQQLTVIPFARPIIQAVSIPHVIPSHQGTIQLGPRTEQPALQSSSLNIVATTPKVCPSTTPKVCPSTTPKVCQSTSHNTASPKKRTVLDLSLLFFEEDAATKDWMKGLGGVQLPDLSFALPYLPPSVCNLKTLSQLLEKKSILESRASALISDEVQNPRAKIQAIRKVVKETLGDNPAYLLLKARFLSCFTLPAFLATIPPVCTTLDISKPSRRHRRRKNTDFQVVYFKKGSQKGRGQPAPFSMSEVPHERLGIKLKEVAVQGDVCRIGSDTGSRGSEARPIPGLQGMSDEERLEELSLKEMKRRPD</sequence>
<dbReference type="PROSITE" id="PS51293">
    <property type="entry name" value="SANT"/>
    <property type="match status" value="1"/>
</dbReference>
<dbReference type="PROSITE" id="PS51294">
    <property type="entry name" value="HTH_MYB"/>
    <property type="match status" value="3"/>
</dbReference>
<gene>
    <name evidence="10" type="primary">Sdccag3</name>
    <name evidence="10" type="ORF">GTO96_0022305</name>
</gene>
<feature type="domain" description="HTH myb-type" evidence="9">
    <location>
        <begin position="623"/>
        <end position="678"/>
    </location>
</feature>
<evidence type="ECO:0000256" key="1">
    <source>
        <dbReference type="ARBA" id="ARBA00023015"/>
    </source>
</evidence>
<feature type="domain" description="HTH myb-type" evidence="9">
    <location>
        <begin position="586"/>
        <end position="622"/>
    </location>
</feature>
<dbReference type="SMART" id="SM00717">
    <property type="entry name" value="SANT"/>
    <property type="match status" value="2"/>
</dbReference>
<feature type="coiled-coil region" evidence="5">
    <location>
        <begin position="467"/>
        <end position="497"/>
    </location>
</feature>
<feature type="region of interest" description="Disordered" evidence="6">
    <location>
        <begin position="1437"/>
        <end position="1477"/>
    </location>
</feature>
<accession>A0A8X7XKM8</accession>
<feature type="domain" description="SANT" evidence="8">
    <location>
        <begin position="586"/>
        <end position="626"/>
    </location>
</feature>
<evidence type="ECO:0000313" key="11">
    <source>
        <dbReference type="Proteomes" id="UP000886611"/>
    </source>
</evidence>